<keyword evidence="1" id="KW-0732">Signal</keyword>
<comment type="caution">
    <text evidence="2">The sequence shown here is derived from an EMBL/GenBank/DDBJ whole genome shotgun (WGS) entry which is preliminary data.</text>
</comment>
<protein>
    <submittedName>
        <fullName evidence="2">Uncharacterized protein</fullName>
    </submittedName>
</protein>
<keyword evidence="4" id="KW-1185">Reference proteome</keyword>
<feature type="chain" id="PRO_5035687502" evidence="1">
    <location>
        <begin position="24"/>
        <end position="299"/>
    </location>
</feature>
<sequence length="299" mass="33411">MSTMFYFIFFILLLSTSTQFADALACAIRCDFDGHIDNVIFPSCTVVNKSSTEQSCQGRLTIDYESGEIIGGLHPATPPRSFHFDTETAFLLSDEGTRLIIEFDCVTSDNCDQEFLKEILHGNWRATQDQAKNLRNILASILFNSSDLRPNDTCPANQTCKGEGFCQVIYQDWSDTPRPIFQSTCTNPTESPVLTWRQAYDQSKTGQIMLYTCNEPLCGSLSSAEDVIRLLQRSYDLPFNVTIPSITSTTTTSTTSTTPVMTTTSTGSTTRKNIAISIHIAKTEKIVFAFLFLVLFYLF</sequence>
<dbReference type="Proteomes" id="UP000663829">
    <property type="component" value="Unassembled WGS sequence"/>
</dbReference>
<evidence type="ECO:0000313" key="4">
    <source>
        <dbReference type="Proteomes" id="UP000663829"/>
    </source>
</evidence>
<dbReference type="EMBL" id="CAJOBC010083978">
    <property type="protein sequence ID" value="CAF4310013.1"/>
    <property type="molecule type" value="Genomic_DNA"/>
</dbReference>
<feature type="signal peptide" evidence="1">
    <location>
        <begin position="1"/>
        <end position="23"/>
    </location>
</feature>
<gene>
    <name evidence="2" type="ORF">GPM918_LOCUS34018</name>
    <name evidence="3" type="ORF">SRO942_LOCUS34716</name>
</gene>
<accession>A0A815NFQ5</accession>
<reference evidence="2" key="1">
    <citation type="submission" date="2021-02" db="EMBL/GenBank/DDBJ databases">
        <authorList>
            <person name="Nowell W R."/>
        </authorList>
    </citation>
    <scope>NUCLEOTIDE SEQUENCE</scope>
</reference>
<dbReference type="Proteomes" id="UP000681722">
    <property type="component" value="Unassembled WGS sequence"/>
</dbReference>
<name>A0A815NFQ5_9BILA</name>
<dbReference type="AlphaFoldDB" id="A0A815NFQ5"/>
<evidence type="ECO:0000256" key="1">
    <source>
        <dbReference type="SAM" id="SignalP"/>
    </source>
</evidence>
<evidence type="ECO:0000313" key="2">
    <source>
        <dbReference type="EMBL" id="CAF1431350.1"/>
    </source>
</evidence>
<organism evidence="2 4">
    <name type="scientific">Didymodactylos carnosus</name>
    <dbReference type="NCBI Taxonomy" id="1234261"/>
    <lineage>
        <taxon>Eukaryota</taxon>
        <taxon>Metazoa</taxon>
        <taxon>Spiralia</taxon>
        <taxon>Gnathifera</taxon>
        <taxon>Rotifera</taxon>
        <taxon>Eurotatoria</taxon>
        <taxon>Bdelloidea</taxon>
        <taxon>Philodinida</taxon>
        <taxon>Philodinidae</taxon>
        <taxon>Didymodactylos</taxon>
    </lineage>
</organism>
<dbReference type="OrthoDB" id="10059909at2759"/>
<dbReference type="EMBL" id="CAJNOQ010018542">
    <property type="protein sequence ID" value="CAF1431350.1"/>
    <property type="molecule type" value="Genomic_DNA"/>
</dbReference>
<proteinExistence type="predicted"/>
<evidence type="ECO:0000313" key="3">
    <source>
        <dbReference type="EMBL" id="CAF4310013.1"/>
    </source>
</evidence>